<reference evidence="1 2" key="1">
    <citation type="journal article" date="2024" name="BMC Genomics">
        <title>De novo assembly and annotation of Popillia japonica's genome with initial clues to its potential as an invasive pest.</title>
        <authorList>
            <person name="Cucini C."/>
            <person name="Boschi S."/>
            <person name="Funari R."/>
            <person name="Cardaioli E."/>
            <person name="Iannotti N."/>
            <person name="Marturano G."/>
            <person name="Paoli F."/>
            <person name="Bruttini M."/>
            <person name="Carapelli A."/>
            <person name="Frati F."/>
            <person name="Nardi F."/>
        </authorList>
    </citation>
    <scope>NUCLEOTIDE SEQUENCE [LARGE SCALE GENOMIC DNA]</scope>
    <source>
        <strain evidence="1">DMR45628</strain>
    </source>
</reference>
<dbReference type="Proteomes" id="UP001458880">
    <property type="component" value="Unassembled WGS sequence"/>
</dbReference>
<dbReference type="AlphaFoldDB" id="A0AAW1KMD3"/>
<dbReference type="EMBL" id="JASPKY010000215">
    <property type="protein sequence ID" value="KAK9719946.1"/>
    <property type="molecule type" value="Genomic_DNA"/>
</dbReference>
<proteinExistence type="predicted"/>
<name>A0AAW1KMD3_POPJA</name>
<keyword evidence="2" id="KW-1185">Reference proteome</keyword>
<evidence type="ECO:0000313" key="1">
    <source>
        <dbReference type="EMBL" id="KAK9719946.1"/>
    </source>
</evidence>
<gene>
    <name evidence="1" type="ORF">QE152_g22368</name>
</gene>
<organism evidence="1 2">
    <name type="scientific">Popillia japonica</name>
    <name type="common">Japanese beetle</name>
    <dbReference type="NCBI Taxonomy" id="7064"/>
    <lineage>
        <taxon>Eukaryota</taxon>
        <taxon>Metazoa</taxon>
        <taxon>Ecdysozoa</taxon>
        <taxon>Arthropoda</taxon>
        <taxon>Hexapoda</taxon>
        <taxon>Insecta</taxon>
        <taxon>Pterygota</taxon>
        <taxon>Neoptera</taxon>
        <taxon>Endopterygota</taxon>
        <taxon>Coleoptera</taxon>
        <taxon>Polyphaga</taxon>
        <taxon>Scarabaeiformia</taxon>
        <taxon>Scarabaeidae</taxon>
        <taxon>Rutelinae</taxon>
        <taxon>Popillia</taxon>
    </lineage>
</organism>
<comment type="caution">
    <text evidence="1">The sequence shown here is derived from an EMBL/GenBank/DDBJ whole genome shotgun (WGS) entry which is preliminary data.</text>
</comment>
<sequence>MASGKDAEDLESLNGMRSGKATWLDEIPNEALQKLVKMFPTPNNVKILKRMEGGQSDTGIEGKKAGKPVFFGPISLLNEANCVKQ</sequence>
<protein>
    <submittedName>
        <fullName evidence="1">Uncharacterized protein</fullName>
    </submittedName>
</protein>
<evidence type="ECO:0000313" key="2">
    <source>
        <dbReference type="Proteomes" id="UP001458880"/>
    </source>
</evidence>
<accession>A0AAW1KMD3</accession>